<name>A0A7N0UH14_KALFE</name>
<evidence type="ECO:0000256" key="1">
    <source>
        <dbReference type="ARBA" id="ARBA00007584"/>
    </source>
</evidence>
<sequence>MVLPFLKLGVLLLKTLAKPIAAKLKQQAGVHPRFRQLIINIAQANHRITTNTQRRIYGHATDVEIRPLNEEKAVQAAVDLFGEIFIFSVGGVVVIFEVQRSSRSEARKEEVRRKELQELHQRGDTLNKELEDLKLKFAELETLAKGRGLSGLFNLKQVLPEEVKSANPA</sequence>
<feature type="coiled-coil region" evidence="3">
    <location>
        <begin position="116"/>
        <end position="143"/>
    </location>
</feature>
<protein>
    <recommendedName>
        <fullName evidence="7">OPA3-like protein</fullName>
    </recommendedName>
</protein>
<dbReference type="InterPro" id="IPR010754">
    <property type="entry name" value="OPA3-like"/>
</dbReference>
<feature type="chain" id="PRO_5029609046" description="OPA3-like protein" evidence="4">
    <location>
        <begin position="18"/>
        <end position="169"/>
    </location>
</feature>
<proteinExistence type="inferred from homology"/>
<evidence type="ECO:0000313" key="6">
    <source>
        <dbReference type="Proteomes" id="UP000594263"/>
    </source>
</evidence>
<dbReference type="PANTHER" id="PTHR12499:SF0">
    <property type="entry name" value="OPTIC ATROPHY 3 PROTEIN"/>
    <property type="match status" value="1"/>
</dbReference>
<dbReference type="PANTHER" id="PTHR12499">
    <property type="entry name" value="OPTIC ATROPHY 3 PROTEIN OPA3"/>
    <property type="match status" value="1"/>
</dbReference>
<evidence type="ECO:0000256" key="2">
    <source>
        <dbReference type="ARBA" id="ARBA00023054"/>
    </source>
</evidence>
<dbReference type="GO" id="GO:0019216">
    <property type="term" value="P:regulation of lipid metabolic process"/>
    <property type="evidence" value="ECO:0007669"/>
    <property type="project" value="TreeGrafter"/>
</dbReference>
<evidence type="ECO:0000256" key="4">
    <source>
        <dbReference type="SAM" id="SignalP"/>
    </source>
</evidence>
<dbReference type="GO" id="GO:0005739">
    <property type="term" value="C:mitochondrion"/>
    <property type="evidence" value="ECO:0007669"/>
    <property type="project" value="TreeGrafter"/>
</dbReference>
<keyword evidence="6" id="KW-1185">Reference proteome</keyword>
<keyword evidence="4" id="KW-0732">Signal</keyword>
<comment type="similarity">
    <text evidence="1">Belongs to the OPA3 family.</text>
</comment>
<dbReference type="Proteomes" id="UP000594263">
    <property type="component" value="Unplaced"/>
</dbReference>
<dbReference type="Gramene" id="Kaladp0067s0044.1.v1.1">
    <property type="protein sequence ID" value="Kaladp0067s0044.1.v1.1"/>
    <property type="gene ID" value="Kaladp0067s0044.v1.1"/>
</dbReference>
<keyword evidence="2 3" id="KW-0175">Coiled coil</keyword>
<dbReference type="EnsemblPlants" id="Kaladp0067s0044.1.v1.1">
    <property type="protein sequence ID" value="Kaladp0067s0044.1.v1.1"/>
    <property type="gene ID" value="Kaladp0067s0044.v1.1"/>
</dbReference>
<evidence type="ECO:0000313" key="5">
    <source>
        <dbReference type="EnsemblPlants" id="Kaladp0067s0044.1.v1.1"/>
    </source>
</evidence>
<reference evidence="5" key="1">
    <citation type="submission" date="2021-01" db="UniProtKB">
        <authorList>
            <consortium name="EnsemblPlants"/>
        </authorList>
    </citation>
    <scope>IDENTIFICATION</scope>
</reference>
<accession>A0A7N0UH14</accession>
<evidence type="ECO:0008006" key="7">
    <source>
        <dbReference type="Google" id="ProtNLM"/>
    </source>
</evidence>
<evidence type="ECO:0000256" key="3">
    <source>
        <dbReference type="SAM" id="Coils"/>
    </source>
</evidence>
<dbReference type="AlphaFoldDB" id="A0A7N0UH14"/>
<organism evidence="5 6">
    <name type="scientific">Kalanchoe fedtschenkoi</name>
    <name type="common">Lavender scallops</name>
    <name type="synonym">South American air plant</name>
    <dbReference type="NCBI Taxonomy" id="63787"/>
    <lineage>
        <taxon>Eukaryota</taxon>
        <taxon>Viridiplantae</taxon>
        <taxon>Streptophyta</taxon>
        <taxon>Embryophyta</taxon>
        <taxon>Tracheophyta</taxon>
        <taxon>Spermatophyta</taxon>
        <taxon>Magnoliopsida</taxon>
        <taxon>eudicotyledons</taxon>
        <taxon>Gunneridae</taxon>
        <taxon>Pentapetalae</taxon>
        <taxon>Saxifragales</taxon>
        <taxon>Crassulaceae</taxon>
        <taxon>Kalanchoe</taxon>
    </lineage>
</organism>
<feature type="signal peptide" evidence="4">
    <location>
        <begin position="1"/>
        <end position="17"/>
    </location>
</feature>
<dbReference type="OMA" id="WAEFEGT"/>
<dbReference type="Pfam" id="PF07047">
    <property type="entry name" value="OPA3"/>
    <property type="match status" value="1"/>
</dbReference>